<dbReference type="EMBL" id="JHEG02000055">
    <property type="protein sequence ID" value="KIE09598.1"/>
    <property type="molecule type" value="Genomic_DNA"/>
</dbReference>
<dbReference type="AlphaFoldDB" id="A0A0C1R170"/>
<comment type="caution">
    <text evidence="1">The sequence shown here is derived from an EMBL/GenBank/DDBJ whole genome shotgun (WGS) entry which is preliminary data.</text>
</comment>
<evidence type="ECO:0000313" key="1">
    <source>
        <dbReference type="EMBL" id="KIE09598.1"/>
    </source>
</evidence>
<proteinExistence type="predicted"/>
<reference evidence="1" key="1">
    <citation type="journal article" date="2015" name="Genome Announc.">
        <title>Draft Genome Sequence of Tolypothrix boutellei Strain VB521301.</title>
        <authorList>
            <person name="Chandrababunaidu M.M."/>
            <person name="Singh D."/>
            <person name="Sen D."/>
            <person name="Bhan S."/>
            <person name="Das S."/>
            <person name="Gupta A."/>
            <person name="Adhikary S.P."/>
            <person name="Tripathy S."/>
        </authorList>
    </citation>
    <scope>NUCLEOTIDE SEQUENCE</scope>
    <source>
        <strain evidence="1">VB521301</strain>
    </source>
</reference>
<dbReference type="OrthoDB" id="9819466at2"/>
<gene>
    <name evidence="1" type="ORF">DA73_0226415</name>
</gene>
<accession>A0A0C1R170</accession>
<organism evidence="1">
    <name type="scientific">Tolypothrix bouteillei VB521301</name>
    <dbReference type="NCBI Taxonomy" id="1479485"/>
    <lineage>
        <taxon>Bacteria</taxon>
        <taxon>Bacillati</taxon>
        <taxon>Cyanobacteriota</taxon>
        <taxon>Cyanophyceae</taxon>
        <taxon>Nostocales</taxon>
        <taxon>Tolypothrichaceae</taxon>
        <taxon>Tolypothrix</taxon>
    </lineage>
</organism>
<sequence length="225" mass="25573">MEPLEFLQSPDWKVLIGKESLTIQAPSQSDAMELADTAAEQLALAIANLKFKSAKIIWENCQRPFKILAAMADGNETPAPSPIVTPMVFGMNFNYDAADLRILAQMQESEKPMSLVGMTGRDEDIQRFANVPLLEMLQRPRDYACQLDLTTLWQPDSLEGLKRELWQSGRYDWNNYRAALPWTPAAQFSSSFEMVEFTLYPDAPKIPMRLVTIHNYEPIEQAAWV</sequence>
<name>A0A0C1R170_9CYAN</name>
<protein>
    <submittedName>
        <fullName evidence="1">Uncharacterized protein</fullName>
    </submittedName>
</protein>